<dbReference type="SMR" id="A0AAE5QZK1"/>
<dbReference type="NCBIfam" id="TIGR00507">
    <property type="entry name" value="aroE"/>
    <property type="match status" value="1"/>
</dbReference>
<feature type="binding site" evidence="8">
    <location>
        <position position="103"/>
    </location>
    <ligand>
        <name>shikimate</name>
        <dbReference type="ChEBI" id="CHEBI:36208"/>
    </ligand>
</feature>
<dbReference type="InterPro" id="IPR006151">
    <property type="entry name" value="Shikm_DH/Glu-tRNA_Rdtase"/>
</dbReference>
<evidence type="ECO:0000256" key="6">
    <source>
        <dbReference type="ARBA" id="ARBA00023141"/>
    </source>
</evidence>
<dbReference type="InterPro" id="IPR041121">
    <property type="entry name" value="SDH_C"/>
</dbReference>
<comment type="function">
    <text evidence="8">Involved in the biosynthesis of the chorismate, which leads to the biosynthesis of aromatic amino acids. Catalyzes the reversible NADPH linked reduction of 3-dehydroshikimate (DHSA) to yield shikimate (SA).</text>
</comment>
<feature type="binding site" evidence="8">
    <location>
        <position position="242"/>
    </location>
    <ligand>
        <name>shikimate</name>
        <dbReference type="ChEBI" id="CHEBI:36208"/>
    </ligand>
</feature>
<feature type="domain" description="Quinate/shikimate 5-dehydrogenase/glutamyl-tRNA reductase" evidence="9">
    <location>
        <begin position="112"/>
        <end position="188"/>
    </location>
</feature>
<comment type="pathway">
    <text evidence="1 8">Metabolic intermediate biosynthesis; chorismate biosynthesis; chorismate from D-erythrose 4-phosphate and phosphoenolpyruvate: step 4/7.</text>
</comment>
<dbReference type="Proteomes" id="UP000228502">
    <property type="component" value="Unassembled WGS sequence"/>
</dbReference>
<dbReference type="InterPro" id="IPR036291">
    <property type="entry name" value="NAD(P)-bd_dom_sf"/>
</dbReference>
<dbReference type="InterPro" id="IPR013708">
    <property type="entry name" value="Shikimate_DH-bd_N"/>
</dbReference>
<dbReference type="GO" id="GO:0008652">
    <property type="term" value="P:amino acid biosynthetic process"/>
    <property type="evidence" value="ECO:0007669"/>
    <property type="project" value="UniProtKB-KW"/>
</dbReference>
<keyword evidence="5 8" id="KW-0560">Oxidoreductase</keyword>
<dbReference type="Pfam" id="PF01488">
    <property type="entry name" value="Shikimate_DH"/>
    <property type="match status" value="1"/>
</dbReference>
<dbReference type="EC" id="1.1.1.25" evidence="2 8"/>
<feature type="binding site" evidence="8">
    <location>
        <begin position="16"/>
        <end position="18"/>
    </location>
    <ligand>
        <name>shikimate</name>
        <dbReference type="ChEBI" id="CHEBI:36208"/>
    </ligand>
</feature>
<dbReference type="GO" id="GO:0009423">
    <property type="term" value="P:chorismate biosynthetic process"/>
    <property type="evidence" value="ECO:0007669"/>
    <property type="project" value="UniProtKB-UniRule"/>
</dbReference>
<comment type="caution">
    <text evidence="12">The sequence shown here is derived from an EMBL/GenBank/DDBJ whole genome shotgun (WGS) entry which is preliminary data.</text>
</comment>
<dbReference type="InterPro" id="IPR022893">
    <property type="entry name" value="Shikimate_DH_fam"/>
</dbReference>
<feature type="active site" description="Proton acceptor" evidence="8">
    <location>
        <position position="67"/>
    </location>
</feature>
<dbReference type="HAMAP" id="MF_00222">
    <property type="entry name" value="Shikimate_DH_AroE"/>
    <property type="match status" value="1"/>
</dbReference>
<accession>A0AAE5QZK1</accession>
<evidence type="ECO:0000256" key="8">
    <source>
        <dbReference type="HAMAP-Rule" id="MF_00222"/>
    </source>
</evidence>
<gene>
    <name evidence="8 12" type="primary">aroE</name>
    <name evidence="12" type="ORF">CTJ08_01330</name>
</gene>
<protein>
    <recommendedName>
        <fullName evidence="2 8">Shikimate dehydrogenase (NADP(+))</fullName>
        <shortName evidence="8">SDH</shortName>
        <ecNumber evidence="2 8">1.1.1.25</ecNumber>
    </recommendedName>
</protein>
<sequence length="272" mass="30288">MIKVKFAVIGNPISHSLSPLMHHANFQSLNLENTYEAINVPVNQFQDIKKIISEKSIDGFNVTIPHKERIIPYLDDINEQAKSVGAVNTVLVKDGKWIGYNTDGIGYVNGLKQIYEGIEDAYILILGAGGASKGIANELYKIVRPTLTVANRTMSRFNNWSLNINKINLSHAESHLDEFDIIINTTPAGMNGNTDSVISLNRLASHTLVSDIVYNPYKTPILIEAEQRGNPIYNGLDMFVHQGAESFKIWTNLEPDIKAMKNIVIQKLKGEL</sequence>
<feature type="binding site" evidence="8">
    <location>
        <position position="79"/>
    </location>
    <ligand>
        <name>NADP(+)</name>
        <dbReference type="ChEBI" id="CHEBI:58349"/>
    </ligand>
</feature>
<feature type="binding site" evidence="8">
    <location>
        <begin position="151"/>
        <end position="156"/>
    </location>
    <ligand>
        <name>NADP(+)</name>
        <dbReference type="ChEBI" id="CHEBI:58349"/>
    </ligand>
</feature>
<organism evidence="12 13">
    <name type="scientific">Staphylococcus epidermidis</name>
    <dbReference type="NCBI Taxonomy" id="1282"/>
    <lineage>
        <taxon>Bacteria</taxon>
        <taxon>Bacillati</taxon>
        <taxon>Bacillota</taxon>
        <taxon>Bacilli</taxon>
        <taxon>Bacillales</taxon>
        <taxon>Staphylococcaceae</taxon>
        <taxon>Staphylococcus</taxon>
    </lineage>
</organism>
<keyword evidence="3 8" id="KW-0028">Amino-acid biosynthesis</keyword>
<comment type="catalytic activity">
    <reaction evidence="7 8">
        <text>shikimate + NADP(+) = 3-dehydroshikimate + NADPH + H(+)</text>
        <dbReference type="Rhea" id="RHEA:17737"/>
        <dbReference type="ChEBI" id="CHEBI:15378"/>
        <dbReference type="ChEBI" id="CHEBI:16630"/>
        <dbReference type="ChEBI" id="CHEBI:36208"/>
        <dbReference type="ChEBI" id="CHEBI:57783"/>
        <dbReference type="ChEBI" id="CHEBI:58349"/>
        <dbReference type="EC" id="1.1.1.25"/>
    </reaction>
</comment>
<evidence type="ECO:0000259" key="9">
    <source>
        <dbReference type="Pfam" id="PF01488"/>
    </source>
</evidence>
<dbReference type="FunFam" id="3.40.50.10860:FF:000016">
    <property type="entry name" value="Shikimate dehydrogenase (NADP(+))"/>
    <property type="match status" value="1"/>
</dbReference>
<dbReference type="Gene3D" id="3.40.50.720">
    <property type="entry name" value="NAD(P)-binding Rossmann-like Domain"/>
    <property type="match status" value="1"/>
</dbReference>
<keyword evidence="4 8" id="KW-0521">NADP</keyword>
<dbReference type="CDD" id="cd01065">
    <property type="entry name" value="NAD_bind_Shikimate_DH"/>
    <property type="match status" value="1"/>
</dbReference>
<dbReference type="GO" id="GO:0005829">
    <property type="term" value="C:cytosol"/>
    <property type="evidence" value="ECO:0007669"/>
    <property type="project" value="TreeGrafter"/>
</dbReference>
<evidence type="ECO:0000259" key="11">
    <source>
        <dbReference type="Pfam" id="PF18317"/>
    </source>
</evidence>
<dbReference type="EMBL" id="PEJG01000001">
    <property type="protein sequence ID" value="PIH11513.1"/>
    <property type="molecule type" value="Genomic_DNA"/>
</dbReference>
<dbReference type="GO" id="GO:0050661">
    <property type="term" value="F:NADP binding"/>
    <property type="evidence" value="ECO:0007669"/>
    <property type="project" value="InterPro"/>
</dbReference>
<evidence type="ECO:0000256" key="1">
    <source>
        <dbReference type="ARBA" id="ARBA00004871"/>
    </source>
</evidence>
<keyword evidence="6 8" id="KW-0057">Aromatic amino acid biosynthesis</keyword>
<evidence type="ECO:0000256" key="2">
    <source>
        <dbReference type="ARBA" id="ARBA00012962"/>
    </source>
</evidence>
<evidence type="ECO:0000259" key="10">
    <source>
        <dbReference type="Pfam" id="PF08501"/>
    </source>
</evidence>
<dbReference type="SUPFAM" id="SSF51735">
    <property type="entry name" value="NAD(P)-binding Rossmann-fold domains"/>
    <property type="match status" value="1"/>
</dbReference>
<evidence type="ECO:0000313" key="12">
    <source>
        <dbReference type="EMBL" id="PIH11513.1"/>
    </source>
</evidence>
<dbReference type="GO" id="GO:0009073">
    <property type="term" value="P:aromatic amino acid family biosynthetic process"/>
    <property type="evidence" value="ECO:0007669"/>
    <property type="project" value="UniProtKB-KW"/>
</dbReference>
<dbReference type="SUPFAM" id="SSF53223">
    <property type="entry name" value="Aminoacid dehydrogenase-like, N-terminal domain"/>
    <property type="match status" value="1"/>
</dbReference>
<dbReference type="PANTHER" id="PTHR21089">
    <property type="entry name" value="SHIKIMATE DEHYDROGENASE"/>
    <property type="match status" value="1"/>
</dbReference>
<comment type="subunit">
    <text evidence="8">Homodimer.</text>
</comment>
<dbReference type="InterPro" id="IPR011342">
    <property type="entry name" value="Shikimate_DH"/>
</dbReference>
<proteinExistence type="inferred from homology"/>
<evidence type="ECO:0000256" key="5">
    <source>
        <dbReference type="ARBA" id="ARBA00023002"/>
    </source>
</evidence>
<feature type="binding site" evidence="8">
    <location>
        <begin position="127"/>
        <end position="131"/>
    </location>
    <ligand>
        <name>NADP(+)</name>
        <dbReference type="ChEBI" id="CHEBI:58349"/>
    </ligand>
</feature>
<evidence type="ECO:0000256" key="3">
    <source>
        <dbReference type="ARBA" id="ARBA00022605"/>
    </source>
</evidence>
<feature type="binding site" evidence="8">
    <location>
        <position position="88"/>
    </location>
    <ligand>
        <name>shikimate</name>
        <dbReference type="ChEBI" id="CHEBI:36208"/>
    </ligand>
</feature>
<evidence type="ECO:0000313" key="13">
    <source>
        <dbReference type="Proteomes" id="UP000228502"/>
    </source>
</evidence>
<name>A0AAE5QZK1_STAEP</name>
<feature type="domain" description="SDH C-terminal" evidence="11">
    <location>
        <begin position="235"/>
        <end position="263"/>
    </location>
</feature>
<feature type="binding site" evidence="8">
    <location>
        <position position="63"/>
    </location>
    <ligand>
        <name>shikimate</name>
        <dbReference type="ChEBI" id="CHEBI:36208"/>
    </ligand>
</feature>
<dbReference type="AlphaFoldDB" id="A0AAE5QZK1"/>
<feature type="binding site" evidence="8">
    <location>
        <position position="235"/>
    </location>
    <ligand>
        <name>NADP(+)</name>
        <dbReference type="ChEBI" id="CHEBI:58349"/>
    </ligand>
</feature>
<dbReference type="PANTHER" id="PTHR21089:SF1">
    <property type="entry name" value="BIFUNCTIONAL 3-DEHYDROQUINATE DEHYDRATASE_SHIKIMATE DEHYDROGENASE, CHLOROPLASTIC"/>
    <property type="match status" value="1"/>
</dbReference>
<comment type="similarity">
    <text evidence="8">Belongs to the shikimate dehydrogenase family.</text>
</comment>
<feature type="binding site" evidence="8">
    <location>
        <position position="212"/>
    </location>
    <ligand>
        <name>NADP(+)</name>
        <dbReference type="ChEBI" id="CHEBI:58349"/>
    </ligand>
</feature>
<dbReference type="Pfam" id="PF18317">
    <property type="entry name" value="SDH_C"/>
    <property type="match status" value="1"/>
</dbReference>
<dbReference type="GO" id="GO:0004764">
    <property type="term" value="F:shikimate 3-dehydrogenase (NADP+) activity"/>
    <property type="evidence" value="ECO:0007669"/>
    <property type="project" value="UniProtKB-UniRule"/>
</dbReference>
<dbReference type="InterPro" id="IPR046346">
    <property type="entry name" value="Aminoacid_DH-like_N_sf"/>
</dbReference>
<reference evidence="12 13" key="1">
    <citation type="submission" date="2017-10" db="EMBL/GenBank/DDBJ databases">
        <title>genome sequences of Staph epi in chlorhexidine trial.</title>
        <authorList>
            <person name="Greninger A.L."/>
            <person name="Addetia A."/>
            <person name="Qin X."/>
            <person name="Zerr D."/>
        </authorList>
    </citation>
    <scope>NUCLEOTIDE SEQUENCE [LARGE SCALE GENOMIC DNA]</scope>
    <source>
        <strain evidence="12 13">SCH-17</strain>
    </source>
</reference>
<dbReference type="GO" id="GO:0019632">
    <property type="term" value="P:shikimate metabolic process"/>
    <property type="evidence" value="ECO:0007669"/>
    <property type="project" value="InterPro"/>
</dbReference>
<evidence type="ECO:0000256" key="7">
    <source>
        <dbReference type="ARBA" id="ARBA00049442"/>
    </source>
</evidence>
<feature type="binding site" evidence="8">
    <location>
        <position position="214"/>
    </location>
    <ligand>
        <name>shikimate</name>
        <dbReference type="ChEBI" id="CHEBI:36208"/>
    </ligand>
</feature>
<evidence type="ECO:0000256" key="4">
    <source>
        <dbReference type="ARBA" id="ARBA00022857"/>
    </source>
</evidence>
<feature type="domain" description="Shikimate dehydrogenase substrate binding N-terminal" evidence="10">
    <location>
        <begin position="8"/>
        <end position="90"/>
    </location>
</feature>
<dbReference type="Pfam" id="PF08501">
    <property type="entry name" value="Shikimate_dh_N"/>
    <property type="match status" value="1"/>
</dbReference>
<dbReference type="Gene3D" id="3.40.50.10860">
    <property type="entry name" value="Leucine Dehydrogenase, chain A, domain 1"/>
    <property type="match status" value="1"/>
</dbReference>